<reference evidence="2 3" key="1">
    <citation type="submission" date="2015-03" db="EMBL/GenBank/DDBJ databases">
        <authorList>
            <consortium name="Pathogen Informatics"/>
        </authorList>
    </citation>
    <scope>NUCLEOTIDE SEQUENCE [LARGE SCALE GENOMIC DNA]</scope>
    <source>
        <strain evidence="2 3">M09401471</strain>
    </source>
</reference>
<protein>
    <submittedName>
        <fullName evidence="2">Uncharacterized protein</fullName>
    </submittedName>
</protein>
<feature type="region of interest" description="Disordered" evidence="1">
    <location>
        <begin position="1"/>
        <end position="81"/>
    </location>
</feature>
<evidence type="ECO:0000313" key="3">
    <source>
        <dbReference type="Proteomes" id="UP000044938"/>
    </source>
</evidence>
<dbReference type="Proteomes" id="UP000044938">
    <property type="component" value="Unassembled WGS sequence"/>
</dbReference>
<accession>A0A655JTI2</accession>
<name>A0A655JTI2_MYCTX</name>
<evidence type="ECO:0000313" key="2">
    <source>
        <dbReference type="EMBL" id="COX93786.1"/>
    </source>
</evidence>
<sequence length="81" mass="8446">MPLPHGSRSVRRYAPSRTSSQPGTAVAARWPKTPSKANGARTGSRSDTVPADAVADSNRAAARARNAVGVPSHARRTVSLN</sequence>
<dbReference type="EMBL" id="CSAJ01001389">
    <property type="protein sequence ID" value="COX93786.1"/>
    <property type="molecule type" value="Genomic_DNA"/>
</dbReference>
<organism evidence="2 3">
    <name type="scientific">Mycobacterium tuberculosis</name>
    <dbReference type="NCBI Taxonomy" id="1773"/>
    <lineage>
        <taxon>Bacteria</taxon>
        <taxon>Bacillati</taxon>
        <taxon>Actinomycetota</taxon>
        <taxon>Actinomycetes</taxon>
        <taxon>Mycobacteriales</taxon>
        <taxon>Mycobacteriaceae</taxon>
        <taxon>Mycobacterium</taxon>
        <taxon>Mycobacterium tuberculosis complex</taxon>
    </lineage>
</organism>
<feature type="compositionally biased region" description="Low complexity" evidence="1">
    <location>
        <begin position="51"/>
        <end position="68"/>
    </location>
</feature>
<dbReference type="AlphaFoldDB" id="A0A655JTI2"/>
<evidence type="ECO:0000256" key="1">
    <source>
        <dbReference type="SAM" id="MobiDB-lite"/>
    </source>
</evidence>
<gene>
    <name evidence="2" type="ORF">ERS007720_05020</name>
</gene>
<proteinExistence type="predicted"/>